<reference evidence="1 2" key="1">
    <citation type="submission" date="2020-12" db="EMBL/GenBank/DDBJ databases">
        <title>Metabolic potential, ecology and presence of endohyphal bacteria is reflected in genomic diversity of Mucoromycotina.</title>
        <authorList>
            <person name="Muszewska A."/>
            <person name="Okrasinska A."/>
            <person name="Steczkiewicz K."/>
            <person name="Drgas O."/>
            <person name="Orlowska M."/>
            <person name="Perlinska-Lenart U."/>
            <person name="Aleksandrzak-Piekarczyk T."/>
            <person name="Szatraj K."/>
            <person name="Zielenkiewicz U."/>
            <person name="Pilsyk S."/>
            <person name="Malc E."/>
            <person name="Mieczkowski P."/>
            <person name="Kruszewska J.S."/>
            <person name="Biernat P."/>
            <person name="Pawlowska J."/>
        </authorList>
    </citation>
    <scope>NUCLEOTIDE SEQUENCE [LARGE SCALE GENOMIC DNA]</scope>
    <source>
        <strain evidence="1 2">CBS 142.35</strain>
    </source>
</reference>
<dbReference type="SUPFAM" id="SSF52047">
    <property type="entry name" value="RNI-like"/>
    <property type="match status" value="1"/>
</dbReference>
<evidence type="ECO:0008006" key="3">
    <source>
        <dbReference type="Google" id="ProtNLM"/>
    </source>
</evidence>
<comment type="caution">
    <text evidence="1">The sequence shown here is derived from an EMBL/GenBank/DDBJ whole genome shotgun (WGS) entry which is preliminary data.</text>
</comment>
<dbReference type="AlphaFoldDB" id="A0A8H7VM69"/>
<name>A0A8H7VM69_9FUNG</name>
<dbReference type="InterPro" id="IPR032675">
    <property type="entry name" value="LRR_dom_sf"/>
</dbReference>
<evidence type="ECO:0000313" key="2">
    <source>
        <dbReference type="Proteomes" id="UP000646827"/>
    </source>
</evidence>
<dbReference type="EMBL" id="JAEPRB010000050">
    <property type="protein sequence ID" value="KAG2224047.1"/>
    <property type="molecule type" value="Genomic_DNA"/>
</dbReference>
<dbReference type="Proteomes" id="UP000646827">
    <property type="component" value="Unassembled WGS sequence"/>
</dbReference>
<dbReference type="Gene3D" id="1.20.1280.50">
    <property type="match status" value="1"/>
</dbReference>
<dbReference type="OrthoDB" id="2283801at2759"/>
<protein>
    <recommendedName>
        <fullName evidence="3">F-box domain-containing protein</fullName>
    </recommendedName>
</protein>
<accession>A0A8H7VM69</accession>
<evidence type="ECO:0000313" key="1">
    <source>
        <dbReference type="EMBL" id="KAG2224047.1"/>
    </source>
</evidence>
<dbReference type="Gene3D" id="3.80.10.10">
    <property type="entry name" value="Ribonuclease Inhibitor"/>
    <property type="match status" value="1"/>
</dbReference>
<sequence>MDHQMNEFRNAANQLVQQIVYINNDNEFKSYSTTILDILGDIQQSIYMALAVRYSVRHDFSQTINDDAVAKTTMTIKDTTITNETELSLQNYLIIGEVLIFKARYKDAIITYEKGLQVLLPSEWPLLYMKRQEAKEAMDRKRIDFITRLPLEITAYIFDYLVAILKKKEDAREFDLTLVECTYVSHSWRAILLEQEYVAKKLWTTAVLSGAGGLTINSTEQQVKSVNELAYAKRLPYLKELIFLLHNESNGMTSIKQCKSLISRCCNNLVSLEIEINFRWYQENDSPLCLATVLATCQNLKELTVVSESTNVSFNWDNSLIDSDTAFSLTSLATSITIYDNTIPLLDKLIPYCPHLKILMTSNASPTVLNLLDYHCPRLEYLYINSSSNISNFWRPSFQDLVSTSNNSSDNNCINLATSSSLQSIDIDQQNITSEYAESLLRLLLKGQHTIKHINYSVPYGFRYLWNILNNQLRLGPNELLIQLTTLNISYRYNDLSRQRDARRIRGGEFIDSIADFIIQHCRSLDRLSLILTNTFSESFYLSLATHLPKLSDFVIQAPIHQSGCTGLQEFFEHHANLEYKSTLRTFCLRRGYEVGFVNDALLLALGDIIALEKITLFGPFEKCTRKGIRTFLRKLARSTGFFQIICAEVN</sequence>
<proteinExistence type="predicted"/>
<gene>
    <name evidence="1" type="ORF">INT45_009633</name>
</gene>
<organism evidence="1 2">
    <name type="scientific">Circinella minor</name>
    <dbReference type="NCBI Taxonomy" id="1195481"/>
    <lineage>
        <taxon>Eukaryota</taxon>
        <taxon>Fungi</taxon>
        <taxon>Fungi incertae sedis</taxon>
        <taxon>Mucoromycota</taxon>
        <taxon>Mucoromycotina</taxon>
        <taxon>Mucoromycetes</taxon>
        <taxon>Mucorales</taxon>
        <taxon>Lichtheimiaceae</taxon>
        <taxon>Circinella</taxon>
    </lineage>
</organism>
<keyword evidence="2" id="KW-1185">Reference proteome</keyword>